<dbReference type="SUPFAM" id="SSF50199">
    <property type="entry name" value="Staphylococcal nuclease"/>
    <property type="match status" value="1"/>
</dbReference>
<evidence type="ECO:0000256" key="2">
    <source>
        <dbReference type="ARBA" id="ARBA00022759"/>
    </source>
</evidence>
<evidence type="ECO:0000259" key="4">
    <source>
        <dbReference type="PROSITE" id="PS50830"/>
    </source>
</evidence>
<dbReference type="RefSeq" id="WP_007021285.1">
    <property type="nucleotide sequence ID" value="NZ_CH724125.1"/>
</dbReference>
<accession>A0A7U8GSJ9</accession>
<proteinExistence type="predicted"/>
<feature type="domain" description="TNase-like" evidence="4">
    <location>
        <begin position="33"/>
        <end position="161"/>
    </location>
</feature>
<dbReference type="AlphaFoldDB" id="A0A7U8GSJ9"/>
<protein>
    <submittedName>
        <fullName evidence="5">Nuclease (SNase-like)</fullName>
    </submittedName>
</protein>
<dbReference type="Proteomes" id="UP000002171">
    <property type="component" value="Unassembled WGS sequence"/>
</dbReference>
<organism evidence="5 6">
    <name type="scientific">Neptuniibacter caesariensis</name>
    <dbReference type="NCBI Taxonomy" id="207954"/>
    <lineage>
        <taxon>Bacteria</taxon>
        <taxon>Pseudomonadati</taxon>
        <taxon>Pseudomonadota</taxon>
        <taxon>Gammaproteobacteria</taxon>
        <taxon>Oceanospirillales</taxon>
        <taxon>Oceanospirillaceae</taxon>
        <taxon>Neptuniibacter</taxon>
    </lineage>
</organism>
<gene>
    <name evidence="5" type="ORF">MED92_17993</name>
</gene>
<name>A0A7U8GSJ9_NEPCE</name>
<dbReference type="Pfam" id="PF00565">
    <property type="entry name" value="SNase"/>
    <property type="match status" value="1"/>
</dbReference>
<dbReference type="SMART" id="SM00318">
    <property type="entry name" value="SNc"/>
    <property type="match status" value="1"/>
</dbReference>
<evidence type="ECO:0000256" key="3">
    <source>
        <dbReference type="ARBA" id="ARBA00022801"/>
    </source>
</evidence>
<dbReference type="EMBL" id="AAOW01000008">
    <property type="protein sequence ID" value="EAR61423.1"/>
    <property type="molecule type" value="Genomic_DNA"/>
</dbReference>
<evidence type="ECO:0000313" key="5">
    <source>
        <dbReference type="EMBL" id="EAR61423.1"/>
    </source>
</evidence>
<comment type="caution">
    <text evidence="5">The sequence shown here is derived from an EMBL/GenBank/DDBJ whole genome shotgun (WGS) entry which is preliminary data.</text>
</comment>
<dbReference type="Gene3D" id="2.40.50.90">
    <property type="match status" value="1"/>
</dbReference>
<keyword evidence="2" id="KW-0255">Endonuclease</keyword>
<dbReference type="GO" id="GO:0016787">
    <property type="term" value="F:hydrolase activity"/>
    <property type="evidence" value="ECO:0007669"/>
    <property type="project" value="UniProtKB-KW"/>
</dbReference>
<dbReference type="GO" id="GO:0004519">
    <property type="term" value="F:endonuclease activity"/>
    <property type="evidence" value="ECO:0007669"/>
    <property type="project" value="UniProtKB-KW"/>
</dbReference>
<dbReference type="OrthoDB" id="6867997at2"/>
<evidence type="ECO:0000313" key="6">
    <source>
        <dbReference type="Proteomes" id="UP000002171"/>
    </source>
</evidence>
<dbReference type="PANTHER" id="PTHR12302">
    <property type="entry name" value="EBNA2 BINDING PROTEIN P100"/>
    <property type="match status" value="1"/>
</dbReference>
<dbReference type="InterPro" id="IPR035437">
    <property type="entry name" value="SNase_OB-fold_sf"/>
</dbReference>
<keyword evidence="6" id="KW-1185">Reference proteome</keyword>
<dbReference type="PANTHER" id="PTHR12302:SF3">
    <property type="entry name" value="SERINE_THREONINE-PROTEIN KINASE 31"/>
    <property type="match status" value="1"/>
</dbReference>
<keyword evidence="1" id="KW-0540">Nuclease</keyword>
<evidence type="ECO:0000256" key="1">
    <source>
        <dbReference type="ARBA" id="ARBA00022722"/>
    </source>
</evidence>
<reference evidence="5 6" key="1">
    <citation type="submission" date="2006-02" db="EMBL/GenBank/DDBJ databases">
        <authorList>
            <person name="Pinhassi J."/>
            <person name="Pedros-Alio C."/>
            <person name="Ferriera S."/>
            <person name="Johnson J."/>
            <person name="Kravitz S."/>
            <person name="Halpern A."/>
            <person name="Remington K."/>
            <person name="Beeson K."/>
            <person name="Tran B."/>
            <person name="Rogers Y.-H."/>
            <person name="Friedman R."/>
            <person name="Venter J.C."/>
        </authorList>
    </citation>
    <scope>NUCLEOTIDE SEQUENCE [LARGE SCALE GENOMIC DNA]</scope>
    <source>
        <strain evidence="5 6">MED92</strain>
    </source>
</reference>
<sequence length="257" mass="28764">MRILKKAPPLWGAFLFTGLWIPNLYAACSMPSSVQRVQVAHVYDGDTVRLTDGRRIRLIGINTPETEKEGIPAEPYAKEAKSRLEGILAGADIKLLPGRQSYDRYKRKLAYLFADGALVSEMLIEEGLGHYVAIPPNTRFLGCLSDAEAIARKKGEALWSEPVRDVAALHSGESGFRLLRGRVAAVKTIKTGYILEIESQLAIKISKETSLLFDQSLEKLLGREVEVRGWIRPKSAKTPKHYLPWFMQLTHPAQLRI</sequence>
<dbReference type="InterPro" id="IPR016071">
    <property type="entry name" value="Staphylococal_nuclease_OB-fold"/>
</dbReference>
<keyword evidence="3" id="KW-0378">Hydrolase</keyword>
<dbReference type="PROSITE" id="PS50830">
    <property type="entry name" value="TNASE_3"/>
    <property type="match status" value="1"/>
</dbReference>